<feature type="transmembrane region" description="Helical" evidence="2">
    <location>
        <begin position="36"/>
        <end position="55"/>
    </location>
</feature>
<sequence length="725" mass="80392">MEGGGFSHRTQPRVAGQVGRSDFSRNRHSRRRWRPWSVLFCSALVLIPTGSGFVVQTRPGVRGHAFASKSKGGCRADHVPIGLVPLGVVTVREEGPEDEHGGLKLKTRSPRGFGVGTKTAKRERSSSVSRAQSGGGREAISTKEKAPQAAAQAPLHPGLKGVPARELRHMHGQPSSVDLRNAIEQGGQDLRPGMFVYSGREDGTLVMGVLHEVRREKNNEEDLGFFALVRHISGEGRGEAGVLEWVPLGRVFPVGGMNGPADSGLHKLVQGRDRFEQQVKVRGDEDAIASLGSIIRSLQEQRSNKPSLLKMLCSEEPILEAILEYLDMARLRMMQEPLSPHVLVFSAASVAEAREAFQRSNVIGMEKLARFCEAFAHVTFPDQRFARQSVVIAQTEYMGKTETFTLTETLDEDELLSGMNGQSLGSRALARMKVLPTMAALRGANATDSLFSSGGAEVSGAIPEAYRLGDSEALDKIEKRECEEREMGREGWQSPREVTGYLGYEALTSRDIGIGGVYRFFGVQKSPAEVWDNVADRICQVDGYLDEVSNRGRSSAEYVDDVLTVKIIVDGEDEARALLGRLQDVRFDAKLLRSVEVPFYPEGHRACTERLKVLAVNDHLTPQDGKVGGWRAMRVLVRWYGIDLNLLIEPLEVFHREQERVTPESFGWHKRKRSDVRGEIASRWPAYKVTRELLEWMFVSKGNNGFVGEVPLSDERVRVRFVPMD</sequence>
<evidence type="ECO:0000313" key="3">
    <source>
        <dbReference type="EMBL" id="CAD8972848.1"/>
    </source>
</evidence>
<feature type="region of interest" description="Disordered" evidence="1">
    <location>
        <begin position="1"/>
        <end position="27"/>
    </location>
</feature>
<evidence type="ECO:0000256" key="1">
    <source>
        <dbReference type="SAM" id="MobiDB-lite"/>
    </source>
</evidence>
<evidence type="ECO:0000256" key="2">
    <source>
        <dbReference type="SAM" id="Phobius"/>
    </source>
</evidence>
<accession>A0A6U5A752</accession>
<organism evidence="3">
    <name type="scientific">Hemiselmis andersenii</name>
    <name type="common">Cryptophyte alga</name>
    <dbReference type="NCBI Taxonomy" id="464988"/>
    <lineage>
        <taxon>Eukaryota</taxon>
        <taxon>Cryptophyceae</taxon>
        <taxon>Cryptomonadales</taxon>
        <taxon>Hemiselmidaceae</taxon>
        <taxon>Hemiselmis</taxon>
    </lineage>
</organism>
<protein>
    <submittedName>
        <fullName evidence="3">Uncharacterized protein</fullName>
    </submittedName>
</protein>
<keyword evidence="2" id="KW-0472">Membrane</keyword>
<dbReference type="AlphaFoldDB" id="A0A6U5A752"/>
<dbReference type="EMBL" id="HBFX01039649">
    <property type="protein sequence ID" value="CAD8972848.1"/>
    <property type="molecule type" value="Transcribed_RNA"/>
</dbReference>
<keyword evidence="2" id="KW-1133">Transmembrane helix</keyword>
<reference evidence="3" key="1">
    <citation type="submission" date="2021-01" db="EMBL/GenBank/DDBJ databases">
        <authorList>
            <person name="Corre E."/>
            <person name="Pelletier E."/>
            <person name="Niang G."/>
            <person name="Scheremetjew M."/>
            <person name="Finn R."/>
            <person name="Kale V."/>
            <person name="Holt S."/>
            <person name="Cochrane G."/>
            <person name="Meng A."/>
            <person name="Brown T."/>
            <person name="Cohen L."/>
        </authorList>
    </citation>
    <scope>NUCLEOTIDE SEQUENCE</scope>
    <source>
        <strain evidence="3">CCMP644</strain>
    </source>
</reference>
<feature type="region of interest" description="Disordered" evidence="1">
    <location>
        <begin position="94"/>
        <end position="160"/>
    </location>
</feature>
<proteinExistence type="predicted"/>
<name>A0A6U5A752_HEMAN</name>
<keyword evidence="2" id="KW-0812">Transmembrane</keyword>
<gene>
    <name evidence="3" type="ORF">HAND00432_LOCUS23849</name>
</gene>